<dbReference type="Gene3D" id="1.20.5.170">
    <property type="match status" value="1"/>
</dbReference>
<dbReference type="AlphaFoldDB" id="A0AAD2DYG4"/>
<dbReference type="InterPro" id="IPR046347">
    <property type="entry name" value="bZIP_sf"/>
</dbReference>
<dbReference type="PROSITE" id="PS50217">
    <property type="entry name" value="BZIP"/>
    <property type="match status" value="1"/>
</dbReference>
<dbReference type="InterPro" id="IPR045864">
    <property type="entry name" value="aa-tRNA-synth_II/BPL/LPL"/>
</dbReference>
<comment type="similarity">
    <text evidence="2">Belongs to the bZIP family.</text>
</comment>
<dbReference type="FunFam" id="1.20.5.170:FF:000019">
    <property type="entry name" value="BZIP family transcription factor"/>
    <property type="match status" value="1"/>
</dbReference>
<dbReference type="GO" id="GO:0043565">
    <property type="term" value="F:sequence-specific DNA binding"/>
    <property type="evidence" value="ECO:0007669"/>
    <property type="project" value="UniProtKB-ARBA"/>
</dbReference>
<dbReference type="CDD" id="cd14708">
    <property type="entry name" value="bZIP_HBP1b-like"/>
    <property type="match status" value="1"/>
</dbReference>
<evidence type="ECO:0000256" key="3">
    <source>
        <dbReference type="ARBA" id="ARBA00023015"/>
    </source>
</evidence>
<gene>
    <name evidence="10" type="ORF">FPE_LOCUS17614</name>
</gene>
<dbReference type="Gene3D" id="3.30.930.10">
    <property type="entry name" value="Bira Bifunctional Protein, Domain 2"/>
    <property type="match status" value="1"/>
</dbReference>
<evidence type="ECO:0000256" key="4">
    <source>
        <dbReference type="ARBA" id="ARBA00023125"/>
    </source>
</evidence>
<evidence type="ECO:0000256" key="5">
    <source>
        <dbReference type="ARBA" id="ARBA00023159"/>
    </source>
</evidence>
<evidence type="ECO:0000256" key="1">
    <source>
        <dbReference type="ARBA" id="ARBA00004123"/>
    </source>
</evidence>
<evidence type="ECO:0000259" key="9">
    <source>
        <dbReference type="PROSITE" id="PS50217"/>
    </source>
</evidence>
<organism evidence="10 11">
    <name type="scientific">Fraxinus pennsylvanica</name>
    <dbReference type="NCBI Taxonomy" id="56036"/>
    <lineage>
        <taxon>Eukaryota</taxon>
        <taxon>Viridiplantae</taxon>
        <taxon>Streptophyta</taxon>
        <taxon>Embryophyta</taxon>
        <taxon>Tracheophyta</taxon>
        <taxon>Spermatophyta</taxon>
        <taxon>Magnoliopsida</taxon>
        <taxon>eudicotyledons</taxon>
        <taxon>Gunneridae</taxon>
        <taxon>Pentapetalae</taxon>
        <taxon>asterids</taxon>
        <taxon>lamiids</taxon>
        <taxon>Lamiales</taxon>
        <taxon>Oleaceae</taxon>
        <taxon>Oleeae</taxon>
        <taxon>Fraxinus</taxon>
    </lineage>
</organism>
<dbReference type="PANTHER" id="PTHR45693:SF15">
    <property type="entry name" value="TGACG-SEQUENCE-SPECIFIC DNA-BINDING PROTEIN TGA-2.1"/>
    <property type="match status" value="1"/>
</dbReference>
<evidence type="ECO:0000256" key="8">
    <source>
        <dbReference type="SAM" id="MobiDB-lite"/>
    </source>
</evidence>
<keyword evidence="4" id="KW-0238">DNA-binding</keyword>
<evidence type="ECO:0000256" key="6">
    <source>
        <dbReference type="ARBA" id="ARBA00023163"/>
    </source>
</evidence>
<dbReference type="GO" id="GO:0005634">
    <property type="term" value="C:nucleus"/>
    <property type="evidence" value="ECO:0007669"/>
    <property type="project" value="UniProtKB-SubCell"/>
</dbReference>
<feature type="compositionally biased region" description="Basic and acidic residues" evidence="8">
    <location>
        <begin position="242"/>
        <end position="252"/>
    </location>
</feature>
<dbReference type="PANTHER" id="PTHR45693">
    <property type="entry name" value="TRANSCRIPTION FACTOR TGA9"/>
    <property type="match status" value="1"/>
</dbReference>
<evidence type="ECO:0000313" key="10">
    <source>
        <dbReference type="EMBL" id="CAI9770349.1"/>
    </source>
</evidence>
<dbReference type="EMBL" id="OU503045">
    <property type="protein sequence ID" value="CAI9770349.1"/>
    <property type="molecule type" value="Genomic_DNA"/>
</dbReference>
<name>A0AAD2DYG4_9LAMI</name>
<keyword evidence="11" id="KW-1185">Reference proteome</keyword>
<dbReference type="PROSITE" id="PS00036">
    <property type="entry name" value="BZIP_BASIC"/>
    <property type="match status" value="1"/>
</dbReference>
<keyword evidence="7" id="KW-0539">Nucleus</keyword>
<feature type="compositionally biased region" description="Basic and acidic residues" evidence="8">
    <location>
        <begin position="316"/>
        <end position="326"/>
    </location>
</feature>
<sequence>MDSVKALDDLKQLFSLAEKYGYSEWIQFDASTVRCLAYYTVVVFEDAASAIAAKLREKVQSVVLVLENKPLKNGCLKGRARINAHTLILVGSTEWQNVRNTMGTEGNTTNSSRISDYSVLEQYLGFRIGDATNVSRNPVFDPTITSQTMHPVLPANTFDKSLAPTNTHFSAALMGSQTVQLQKGPSQNLISVSGAQHENWGESNLADSSSHTDTSTDMEPDDRNQRFDMGQSGAVAVSDSSGKSKEKSMDHKTLRRLAQNREAARKSRLRKKAYVQQLENSRLKLNQLEQELQRARQQGMFISSTGDQSNAGSGNGKEETIARRKG</sequence>
<protein>
    <recommendedName>
        <fullName evidence="9">BZIP domain-containing protein</fullName>
    </recommendedName>
</protein>
<keyword evidence="3" id="KW-0805">Transcription regulation</keyword>
<feature type="compositionally biased region" description="Polar residues" evidence="8">
    <location>
        <begin position="300"/>
        <end position="312"/>
    </location>
</feature>
<dbReference type="Pfam" id="PF00170">
    <property type="entry name" value="bZIP_1"/>
    <property type="match status" value="1"/>
</dbReference>
<evidence type="ECO:0000256" key="2">
    <source>
        <dbReference type="ARBA" id="ARBA00007163"/>
    </source>
</evidence>
<accession>A0AAD2DYG4</accession>
<feature type="compositionally biased region" description="Low complexity" evidence="8">
    <location>
        <begin position="207"/>
        <end position="217"/>
    </location>
</feature>
<dbReference type="GO" id="GO:0003700">
    <property type="term" value="F:DNA-binding transcription factor activity"/>
    <property type="evidence" value="ECO:0007669"/>
    <property type="project" value="InterPro"/>
</dbReference>
<proteinExistence type="inferred from homology"/>
<evidence type="ECO:0000313" key="11">
    <source>
        <dbReference type="Proteomes" id="UP000834106"/>
    </source>
</evidence>
<reference evidence="10" key="1">
    <citation type="submission" date="2023-05" db="EMBL/GenBank/DDBJ databases">
        <authorList>
            <person name="Huff M."/>
        </authorList>
    </citation>
    <scope>NUCLEOTIDE SEQUENCE</scope>
</reference>
<dbReference type="SMART" id="SM00338">
    <property type="entry name" value="BRLZ"/>
    <property type="match status" value="1"/>
</dbReference>
<dbReference type="SUPFAM" id="SSF57959">
    <property type="entry name" value="Leucine zipper domain"/>
    <property type="match status" value="1"/>
</dbReference>
<dbReference type="Proteomes" id="UP000834106">
    <property type="component" value="Chromosome 10"/>
</dbReference>
<keyword evidence="5" id="KW-0010">Activator</keyword>
<feature type="domain" description="BZIP" evidence="9">
    <location>
        <begin position="250"/>
        <end position="294"/>
    </location>
</feature>
<comment type="subcellular location">
    <subcellularLocation>
        <location evidence="1">Nucleus</location>
    </subcellularLocation>
</comment>
<keyword evidence="6" id="KW-0804">Transcription</keyword>
<dbReference type="InterPro" id="IPR004827">
    <property type="entry name" value="bZIP"/>
</dbReference>
<feature type="region of interest" description="Disordered" evidence="8">
    <location>
        <begin position="200"/>
        <end position="254"/>
    </location>
</feature>
<evidence type="ECO:0000256" key="7">
    <source>
        <dbReference type="ARBA" id="ARBA00023242"/>
    </source>
</evidence>
<feature type="region of interest" description="Disordered" evidence="8">
    <location>
        <begin position="296"/>
        <end position="326"/>
    </location>
</feature>